<organism evidence="1 2">
    <name type="scientific">Demequina litorisediminis</name>
    <dbReference type="NCBI Taxonomy" id="1849022"/>
    <lineage>
        <taxon>Bacteria</taxon>
        <taxon>Bacillati</taxon>
        <taxon>Actinomycetota</taxon>
        <taxon>Actinomycetes</taxon>
        <taxon>Micrococcales</taxon>
        <taxon>Demequinaceae</taxon>
        <taxon>Demequina</taxon>
    </lineage>
</organism>
<dbReference type="EMBL" id="BSUN01000001">
    <property type="protein sequence ID" value="GMA33967.1"/>
    <property type="molecule type" value="Genomic_DNA"/>
</dbReference>
<evidence type="ECO:0000313" key="2">
    <source>
        <dbReference type="Proteomes" id="UP001157125"/>
    </source>
</evidence>
<name>A0ABQ6IAF9_9MICO</name>
<dbReference type="Proteomes" id="UP001157125">
    <property type="component" value="Unassembled WGS sequence"/>
</dbReference>
<gene>
    <name evidence="1" type="ORF">GCM10025876_01710</name>
</gene>
<keyword evidence="2" id="KW-1185">Reference proteome</keyword>
<sequence length="65" mass="7216">MQKAVDRANRAVSRAESVRTFRIIDGDLTIENGYLTPSLKVKRARVLEDFAPVIDAIYSGKHQAG</sequence>
<reference evidence="2" key="1">
    <citation type="journal article" date="2019" name="Int. J. Syst. Evol. Microbiol.">
        <title>The Global Catalogue of Microorganisms (GCM) 10K type strain sequencing project: providing services to taxonomists for standard genome sequencing and annotation.</title>
        <authorList>
            <consortium name="The Broad Institute Genomics Platform"/>
            <consortium name="The Broad Institute Genome Sequencing Center for Infectious Disease"/>
            <person name="Wu L."/>
            <person name="Ma J."/>
        </authorList>
    </citation>
    <scope>NUCLEOTIDE SEQUENCE [LARGE SCALE GENOMIC DNA]</scope>
    <source>
        <strain evidence="2">NBRC 112299</strain>
    </source>
</reference>
<comment type="caution">
    <text evidence="1">The sequence shown here is derived from an EMBL/GenBank/DDBJ whole genome shotgun (WGS) entry which is preliminary data.</text>
</comment>
<evidence type="ECO:0008006" key="3">
    <source>
        <dbReference type="Google" id="ProtNLM"/>
    </source>
</evidence>
<evidence type="ECO:0000313" key="1">
    <source>
        <dbReference type="EMBL" id="GMA33967.1"/>
    </source>
</evidence>
<proteinExistence type="predicted"/>
<protein>
    <recommendedName>
        <fullName evidence="3">Long-chain-fatty-acid--CoA ligase</fullName>
    </recommendedName>
</protein>
<accession>A0ABQ6IAF9</accession>